<dbReference type="RefSeq" id="WP_269126353.1">
    <property type="nucleotide sequence ID" value="NZ_JAPUBN010000018.1"/>
</dbReference>
<proteinExistence type="predicted"/>
<dbReference type="EMBL" id="JAPUBN010000018">
    <property type="protein sequence ID" value="MCZ2722606.1"/>
    <property type="molecule type" value="Genomic_DNA"/>
</dbReference>
<dbReference type="InterPro" id="IPR008207">
    <property type="entry name" value="Sig_transdc_His_kin_Hpt_dom"/>
</dbReference>
<accession>A0ABT4JWL3</accession>
<feature type="modified residue" description="Phosphohistidine" evidence="2">
    <location>
        <position position="60"/>
    </location>
</feature>
<dbReference type="Pfam" id="PF01627">
    <property type="entry name" value="Hpt"/>
    <property type="match status" value="1"/>
</dbReference>
<organism evidence="4 5">
    <name type="scientific">Marinomonas phaeophyticola</name>
    <dbReference type="NCBI Taxonomy" id="3004091"/>
    <lineage>
        <taxon>Bacteria</taxon>
        <taxon>Pseudomonadati</taxon>
        <taxon>Pseudomonadota</taxon>
        <taxon>Gammaproteobacteria</taxon>
        <taxon>Oceanospirillales</taxon>
        <taxon>Oceanospirillaceae</taxon>
        <taxon>Marinomonas</taxon>
    </lineage>
</organism>
<dbReference type="SUPFAM" id="SSF47226">
    <property type="entry name" value="Histidine-containing phosphotransfer domain, HPT domain"/>
    <property type="match status" value="1"/>
</dbReference>
<keyword evidence="1" id="KW-0902">Two-component regulatory system</keyword>
<dbReference type="Gene3D" id="1.20.120.160">
    <property type="entry name" value="HPT domain"/>
    <property type="match status" value="1"/>
</dbReference>
<dbReference type="InterPro" id="IPR036641">
    <property type="entry name" value="HPT_dom_sf"/>
</dbReference>
<evidence type="ECO:0000256" key="1">
    <source>
        <dbReference type="ARBA" id="ARBA00023012"/>
    </source>
</evidence>
<gene>
    <name evidence="4" type="ORF">O1D97_13545</name>
</gene>
<evidence type="ECO:0000256" key="2">
    <source>
        <dbReference type="PROSITE-ProRule" id="PRU00110"/>
    </source>
</evidence>
<comment type="caution">
    <text evidence="4">The sequence shown here is derived from an EMBL/GenBank/DDBJ whole genome shotgun (WGS) entry which is preliminary data.</text>
</comment>
<reference evidence="4" key="1">
    <citation type="submission" date="2022-12" db="EMBL/GenBank/DDBJ databases">
        <title>Marinomonas 15G1-11 sp. nov, isolated from marine algae.</title>
        <authorList>
            <person name="Butt M."/>
            <person name="Choi D.G."/>
            <person name="Kim J.M."/>
            <person name="Lee J.K."/>
            <person name="Baek J.H."/>
            <person name="Jeon C.O."/>
        </authorList>
    </citation>
    <scope>NUCLEOTIDE SEQUENCE</scope>
    <source>
        <strain evidence="4">15G1-11</strain>
    </source>
</reference>
<feature type="domain" description="HPt" evidence="3">
    <location>
        <begin position="21"/>
        <end position="119"/>
    </location>
</feature>
<evidence type="ECO:0000313" key="4">
    <source>
        <dbReference type="EMBL" id="MCZ2722606.1"/>
    </source>
</evidence>
<dbReference type="Proteomes" id="UP001149719">
    <property type="component" value="Unassembled WGS sequence"/>
</dbReference>
<dbReference type="PROSITE" id="PS50894">
    <property type="entry name" value="HPT"/>
    <property type="match status" value="1"/>
</dbReference>
<evidence type="ECO:0000259" key="3">
    <source>
        <dbReference type="PROSITE" id="PS50894"/>
    </source>
</evidence>
<sequence length="119" mass="13431">MEEHENVIFDKESFYRRMGHNAQLISIVSKEFIKEASSQVEELKAIAATGNRLELSRQAHKLKGSSAEVAGNRMQRISFSLEKAAKLDESVVSQAVLLEKVILLEKEFLDLKKELELSA</sequence>
<name>A0ABT4JWL3_9GAMM</name>
<keyword evidence="2" id="KW-0597">Phosphoprotein</keyword>
<evidence type="ECO:0000313" key="5">
    <source>
        <dbReference type="Proteomes" id="UP001149719"/>
    </source>
</evidence>
<keyword evidence="5" id="KW-1185">Reference proteome</keyword>
<protein>
    <submittedName>
        <fullName evidence="4">Hpt domain-containing protein</fullName>
    </submittedName>
</protein>